<evidence type="ECO:0000256" key="1">
    <source>
        <dbReference type="ARBA" id="ARBA00004141"/>
    </source>
</evidence>
<keyword evidence="7" id="KW-1185">Reference proteome</keyword>
<evidence type="ECO:0000256" key="5">
    <source>
        <dbReference type="SAM" id="MobiDB-lite"/>
    </source>
</evidence>
<protein>
    <submittedName>
        <fullName evidence="6">Chloroplast photosystem II protein PsbS</fullName>
    </submittedName>
</protein>
<sequence length="274" mass="28776">MQALRTKSTKKAAAKAAAAPAKKKFSFGLSSKKASKAPKAPARKASPFSFGSKPKAPASKKTTSSKPGVAPAQSFEIRIPGQFFQARKDIVWNVSLGFTKSNELFVGRMAMLGFAASLVGEILTGKGALAQFDIETGLPLFDTEPLVLGLAAFNLFAAFAPGKGKFIPDAEETTDRPAGSLQDPTISIFNPGKFLGISGVGFTKANEIFVGRMAQLGFAASLIGEAMTGKGPLAQFNMETGIPLSEAEPLLLFSIIFFALTAVNEGTGKFVDEE</sequence>
<name>A0AAX4PC73_9CHLO</name>
<dbReference type="PANTHER" id="PTHR14154">
    <property type="entry name" value="UPF0041 BRAIN PROTEIN 44-RELATED"/>
    <property type="match status" value="1"/>
</dbReference>
<keyword evidence="3" id="KW-1133">Transmembrane helix</keyword>
<evidence type="ECO:0000256" key="2">
    <source>
        <dbReference type="ARBA" id="ARBA00022692"/>
    </source>
</evidence>
<reference evidence="6 7" key="1">
    <citation type="submission" date="2024-03" db="EMBL/GenBank/DDBJ databases">
        <title>Complete genome sequence of the green alga Chloropicon roscoffensis RCC1871.</title>
        <authorList>
            <person name="Lemieux C."/>
            <person name="Pombert J.-F."/>
            <person name="Otis C."/>
            <person name="Turmel M."/>
        </authorList>
    </citation>
    <scope>NUCLEOTIDE SEQUENCE [LARGE SCALE GENOMIC DNA]</scope>
    <source>
        <strain evidence="6 7">RCC1871</strain>
    </source>
</reference>
<evidence type="ECO:0000313" key="7">
    <source>
        <dbReference type="Proteomes" id="UP001472866"/>
    </source>
</evidence>
<evidence type="ECO:0000256" key="4">
    <source>
        <dbReference type="ARBA" id="ARBA00023136"/>
    </source>
</evidence>
<comment type="subcellular location">
    <subcellularLocation>
        <location evidence="1">Membrane</location>
        <topology evidence="1">Multi-pass membrane protein</topology>
    </subcellularLocation>
</comment>
<evidence type="ECO:0000256" key="3">
    <source>
        <dbReference type="ARBA" id="ARBA00022989"/>
    </source>
</evidence>
<dbReference type="Proteomes" id="UP001472866">
    <property type="component" value="Chromosome 07"/>
</dbReference>
<dbReference type="SUPFAM" id="SSF103511">
    <property type="entry name" value="Chlorophyll a-b binding protein"/>
    <property type="match status" value="2"/>
</dbReference>
<accession>A0AAX4PC73</accession>
<gene>
    <name evidence="6" type="ORF">HKI87_07g50420</name>
</gene>
<dbReference type="EMBL" id="CP151507">
    <property type="protein sequence ID" value="WZN63493.1"/>
    <property type="molecule type" value="Genomic_DNA"/>
</dbReference>
<dbReference type="GO" id="GO:0016020">
    <property type="term" value="C:membrane"/>
    <property type="evidence" value="ECO:0007669"/>
    <property type="project" value="UniProtKB-SubCell"/>
</dbReference>
<organism evidence="6 7">
    <name type="scientific">Chloropicon roscoffensis</name>
    <dbReference type="NCBI Taxonomy" id="1461544"/>
    <lineage>
        <taxon>Eukaryota</taxon>
        <taxon>Viridiplantae</taxon>
        <taxon>Chlorophyta</taxon>
        <taxon>Chloropicophyceae</taxon>
        <taxon>Chloropicales</taxon>
        <taxon>Chloropicaceae</taxon>
        <taxon>Chloropicon</taxon>
    </lineage>
</organism>
<keyword evidence="2" id="KW-0812">Transmembrane</keyword>
<evidence type="ECO:0000313" key="6">
    <source>
        <dbReference type="EMBL" id="WZN63493.1"/>
    </source>
</evidence>
<dbReference type="AlphaFoldDB" id="A0AAX4PC73"/>
<proteinExistence type="predicted"/>
<keyword evidence="4" id="KW-0472">Membrane</keyword>
<feature type="compositionally biased region" description="Low complexity" evidence="5">
    <location>
        <begin position="14"/>
        <end position="67"/>
    </location>
</feature>
<feature type="region of interest" description="Disordered" evidence="5">
    <location>
        <begin position="1"/>
        <end position="71"/>
    </location>
</feature>
<dbReference type="Gene3D" id="1.10.3460.10">
    <property type="entry name" value="Chlorophyll a/b binding protein domain"/>
    <property type="match status" value="1"/>
</dbReference>